<dbReference type="AlphaFoldDB" id="A0A7S4EF55"/>
<proteinExistence type="predicted"/>
<dbReference type="EMBL" id="HBIX01002117">
    <property type="protein sequence ID" value="CAE0708843.1"/>
    <property type="molecule type" value="Transcribed_RNA"/>
</dbReference>
<name>A0A7S4EF55_9STRA</name>
<protein>
    <submittedName>
        <fullName evidence="2">Uncharacterized protein</fullName>
    </submittedName>
</protein>
<evidence type="ECO:0000256" key="1">
    <source>
        <dbReference type="SAM" id="MobiDB-lite"/>
    </source>
</evidence>
<reference evidence="2" key="1">
    <citation type="submission" date="2021-01" db="EMBL/GenBank/DDBJ databases">
        <authorList>
            <person name="Corre E."/>
            <person name="Pelletier E."/>
            <person name="Niang G."/>
            <person name="Scheremetjew M."/>
            <person name="Finn R."/>
            <person name="Kale V."/>
            <person name="Holt S."/>
            <person name="Cochrane G."/>
            <person name="Meng A."/>
            <person name="Brown T."/>
            <person name="Cohen L."/>
        </authorList>
    </citation>
    <scope>NUCLEOTIDE SEQUENCE</scope>
    <source>
        <strain evidence="2">10249 10 AB</strain>
    </source>
</reference>
<sequence>MCVHNDRLAIPTIHTISPAVFNTTLQFTMMLKSTRTLVAVAAIFLTTTSHAEAFTRNGPTALSPILAYNHGSRESSAPFASYKYSYTPTWTSTCTARLAPTALRMGLLDSVLSRFIEKRDGDFVRLEDMKEQFFGPGPALLLYNIPDTIEDDEVMDMLSDGAPTAASKGISLARIAAMDLQDNDKSDGHDRDTTNNSQSLVDLSLKEALERVIQRQSSTSSSPSVVGLEKAATNIKKPAWTGSQEKEEQTPRAMETSSSPVVIFSGFSNTEMMASYNILGGEIYKETASYGDGINLACATAVPNAMEKSLRQVLMEISGDHAEAMKQEE</sequence>
<organism evidence="2">
    <name type="scientific">Pseudo-nitzschia australis</name>
    <dbReference type="NCBI Taxonomy" id="44445"/>
    <lineage>
        <taxon>Eukaryota</taxon>
        <taxon>Sar</taxon>
        <taxon>Stramenopiles</taxon>
        <taxon>Ochrophyta</taxon>
        <taxon>Bacillariophyta</taxon>
        <taxon>Bacillariophyceae</taxon>
        <taxon>Bacillariophycidae</taxon>
        <taxon>Bacillariales</taxon>
        <taxon>Bacillariaceae</taxon>
        <taxon>Pseudo-nitzschia</taxon>
    </lineage>
</organism>
<accession>A0A7S4EF55</accession>
<evidence type="ECO:0000313" key="2">
    <source>
        <dbReference type="EMBL" id="CAE0708843.1"/>
    </source>
</evidence>
<feature type="region of interest" description="Disordered" evidence="1">
    <location>
        <begin position="237"/>
        <end position="257"/>
    </location>
</feature>
<gene>
    <name evidence="2" type="ORF">PAUS00366_LOCUS1563</name>
</gene>